<evidence type="ECO:0000256" key="4">
    <source>
        <dbReference type="ARBA" id="ARBA00022723"/>
    </source>
</evidence>
<sequence length="653" mass="74807">MTDIGVEVGQKMRSAIKAKLMELECYVDDELPDYIMVMVANKRTKSQMNEDLQLFLASQTSTFVDWLHIVLKKLKEVHVTNPNVFKKRKEAKIKKLKKKEQTPEPVRSLTDNLPLNISKLSEPRKIVLIQENTNIASSTQNDLGFDIPSLAEVNSSSEKELRLIEKQLKNVKSRLGMVVQSDSEEEFLNIKAEPDELFPNEQSLQKKDKMENKVDSIRKVSVLDADSTTSVTVSSTEESMQKSPSPKPKEHTRIIFDLNDKAKKKSVLERLGKRQAENDEDIDFRTVEKKLKLIPLDNKKDEKRINMMRRKMFVDKQNTTHSKANEKKKYDWNKNEKEKADEVELEKRENILNRLGVMSKVAVVPPKKPVESDEEEIPPKDVPSMVKVKPRVIPANTPQANKNLLLKAVAEAQRSIAQTPAVGTNKPDALFTKKYQQKIQERNSKPKLPDKEKNKLKTIMKSIEHGIDKTQFESKLSPKTIEKRRTPSPIIFDKVCTTIKKVVNVPDRLPIVRTSPSVKNKERCKHGEKCEFVHPSTPCKAFPQCKFGDKCLYIHPSCKFESSCTRRDCPYDHTSSSKTVASRIVPSTGVISIAKQALQTCKYFPSCNNLHCTFYHPKPCKFGKFCKNQAECNFSHKFVPKNTNLTWRNEFKV</sequence>
<name>A0AAW1L457_POPJA</name>
<dbReference type="GO" id="GO:0005737">
    <property type="term" value="C:cytoplasm"/>
    <property type="evidence" value="ECO:0007669"/>
    <property type="project" value="TreeGrafter"/>
</dbReference>
<evidence type="ECO:0000256" key="2">
    <source>
        <dbReference type="ARBA" id="ARBA00008423"/>
    </source>
</evidence>
<proteinExistence type="inferred from homology"/>
<feature type="region of interest" description="Disordered" evidence="10">
    <location>
        <begin position="228"/>
        <end position="250"/>
    </location>
</feature>
<comment type="similarity">
    <text evidence="2">Belongs to the ZC3H14 family.</text>
</comment>
<evidence type="ECO:0000256" key="8">
    <source>
        <dbReference type="ARBA" id="ARBA00023242"/>
    </source>
</evidence>
<evidence type="ECO:0000259" key="11">
    <source>
        <dbReference type="PROSITE" id="PS50103"/>
    </source>
</evidence>
<dbReference type="InterPro" id="IPR000571">
    <property type="entry name" value="Znf_CCCH"/>
</dbReference>
<organism evidence="12 13">
    <name type="scientific">Popillia japonica</name>
    <name type="common">Japanese beetle</name>
    <dbReference type="NCBI Taxonomy" id="7064"/>
    <lineage>
        <taxon>Eukaryota</taxon>
        <taxon>Metazoa</taxon>
        <taxon>Ecdysozoa</taxon>
        <taxon>Arthropoda</taxon>
        <taxon>Hexapoda</taxon>
        <taxon>Insecta</taxon>
        <taxon>Pterygota</taxon>
        <taxon>Neoptera</taxon>
        <taxon>Endopterygota</taxon>
        <taxon>Coleoptera</taxon>
        <taxon>Polyphaga</taxon>
        <taxon>Scarabaeiformia</taxon>
        <taxon>Scarabaeidae</taxon>
        <taxon>Rutelinae</taxon>
        <taxon>Popillia</taxon>
    </lineage>
</organism>
<evidence type="ECO:0000256" key="7">
    <source>
        <dbReference type="ARBA" id="ARBA00022833"/>
    </source>
</evidence>
<evidence type="ECO:0000313" key="13">
    <source>
        <dbReference type="Proteomes" id="UP001458880"/>
    </source>
</evidence>
<feature type="domain" description="C3H1-type" evidence="11">
    <location>
        <begin position="611"/>
        <end position="639"/>
    </location>
</feature>
<dbReference type="Proteomes" id="UP001458880">
    <property type="component" value="Unassembled WGS sequence"/>
</dbReference>
<keyword evidence="13" id="KW-1185">Reference proteome</keyword>
<dbReference type="Gene3D" id="4.10.1000.30">
    <property type="match status" value="2"/>
</dbReference>
<evidence type="ECO:0000256" key="3">
    <source>
        <dbReference type="ARBA" id="ARBA00015071"/>
    </source>
</evidence>
<evidence type="ECO:0000256" key="5">
    <source>
        <dbReference type="ARBA" id="ARBA00022737"/>
    </source>
</evidence>
<comment type="subcellular location">
    <subcellularLocation>
        <location evidence="1">Nucleus</location>
    </subcellularLocation>
</comment>
<dbReference type="Pfam" id="PF14608">
    <property type="entry name" value="zf-CCCH_2"/>
    <property type="match status" value="4"/>
</dbReference>
<keyword evidence="5" id="KW-0677">Repeat</keyword>
<dbReference type="GO" id="GO:0008143">
    <property type="term" value="F:poly(A) binding"/>
    <property type="evidence" value="ECO:0007669"/>
    <property type="project" value="InterPro"/>
</dbReference>
<feature type="compositionally biased region" description="Low complexity" evidence="10">
    <location>
        <begin position="228"/>
        <end position="238"/>
    </location>
</feature>
<evidence type="ECO:0000256" key="9">
    <source>
        <dbReference type="PROSITE-ProRule" id="PRU00723"/>
    </source>
</evidence>
<gene>
    <name evidence="12" type="ORF">QE152_g18898</name>
</gene>
<evidence type="ECO:0000313" key="12">
    <source>
        <dbReference type="EMBL" id="KAK9728003.1"/>
    </source>
</evidence>
<keyword evidence="7 9" id="KW-0862">Zinc</keyword>
<keyword evidence="8" id="KW-0539">Nucleus</keyword>
<feature type="zinc finger region" description="C3H1-type" evidence="9">
    <location>
        <begin position="611"/>
        <end position="639"/>
    </location>
</feature>
<feature type="domain" description="C3H1-type" evidence="11">
    <location>
        <begin position="538"/>
        <end position="558"/>
    </location>
</feature>
<dbReference type="PANTHER" id="PTHR14738">
    <property type="entry name" value="ZINC FINGER CCCH DOMAIN-CONTAINING PROTEIN 14"/>
    <property type="match status" value="1"/>
</dbReference>
<accession>A0AAW1L457</accession>
<protein>
    <recommendedName>
        <fullName evidence="3">Zinc finger CCCH domain-containing protein 14</fullName>
    </recommendedName>
</protein>
<dbReference type="GO" id="GO:0005634">
    <property type="term" value="C:nucleus"/>
    <property type="evidence" value="ECO:0007669"/>
    <property type="project" value="UniProtKB-SubCell"/>
</dbReference>
<dbReference type="Gene3D" id="1.20.1390.10">
    <property type="entry name" value="PWI domain"/>
    <property type="match status" value="1"/>
</dbReference>
<keyword evidence="4 9" id="KW-0479">Metal-binding</keyword>
<dbReference type="PROSITE" id="PS50103">
    <property type="entry name" value="ZF_C3H1"/>
    <property type="match status" value="2"/>
</dbReference>
<dbReference type="InterPro" id="IPR040366">
    <property type="entry name" value="Nab2/ZC3H14"/>
</dbReference>
<dbReference type="PANTHER" id="PTHR14738:SF29">
    <property type="entry name" value="ZINC FINGER CCCH DOMAIN-CONTAINING PROTEIN 14"/>
    <property type="match status" value="1"/>
</dbReference>
<evidence type="ECO:0000256" key="10">
    <source>
        <dbReference type="SAM" id="MobiDB-lite"/>
    </source>
</evidence>
<feature type="zinc finger region" description="C3H1-type" evidence="9">
    <location>
        <begin position="538"/>
        <end position="558"/>
    </location>
</feature>
<evidence type="ECO:0000256" key="1">
    <source>
        <dbReference type="ARBA" id="ARBA00004123"/>
    </source>
</evidence>
<dbReference type="EMBL" id="JASPKY010000173">
    <property type="protein sequence ID" value="KAK9728003.1"/>
    <property type="molecule type" value="Genomic_DNA"/>
</dbReference>
<comment type="caution">
    <text evidence="12">The sequence shown here is derived from an EMBL/GenBank/DDBJ whole genome shotgun (WGS) entry which is preliminary data.</text>
</comment>
<reference evidence="12 13" key="1">
    <citation type="journal article" date="2024" name="BMC Genomics">
        <title>De novo assembly and annotation of Popillia japonica's genome with initial clues to its potential as an invasive pest.</title>
        <authorList>
            <person name="Cucini C."/>
            <person name="Boschi S."/>
            <person name="Funari R."/>
            <person name="Cardaioli E."/>
            <person name="Iannotti N."/>
            <person name="Marturano G."/>
            <person name="Paoli F."/>
            <person name="Bruttini M."/>
            <person name="Carapelli A."/>
            <person name="Frati F."/>
            <person name="Nardi F."/>
        </authorList>
    </citation>
    <scope>NUCLEOTIDE SEQUENCE [LARGE SCALE GENOMIC DNA]</scope>
    <source>
        <strain evidence="12">DMR45628</strain>
    </source>
</reference>
<dbReference type="GO" id="GO:0008270">
    <property type="term" value="F:zinc ion binding"/>
    <property type="evidence" value="ECO:0007669"/>
    <property type="project" value="UniProtKB-KW"/>
</dbReference>
<keyword evidence="6 9" id="KW-0863">Zinc-finger</keyword>
<dbReference type="GO" id="GO:0043488">
    <property type="term" value="P:regulation of mRNA stability"/>
    <property type="evidence" value="ECO:0007669"/>
    <property type="project" value="InterPro"/>
</dbReference>
<dbReference type="AlphaFoldDB" id="A0AAW1L457"/>
<evidence type="ECO:0000256" key="6">
    <source>
        <dbReference type="ARBA" id="ARBA00022771"/>
    </source>
</evidence>